<sequence length="92" mass="9821">ISLPGEASHADMGNLVTRDISMNGVFLITDTPLPVGAKINVDMILTLGGRKKQDSQQAWIKASGKVLRTDNLGMAVGFDDKSRILPLSKKSA</sequence>
<evidence type="ECO:0000313" key="2">
    <source>
        <dbReference type="EMBL" id="GAH07213.1"/>
    </source>
</evidence>
<dbReference type="EMBL" id="BART01037395">
    <property type="protein sequence ID" value="GAH07213.1"/>
    <property type="molecule type" value="Genomic_DNA"/>
</dbReference>
<dbReference type="Pfam" id="PF07238">
    <property type="entry name" value="PilZ"/>
    <property type="match status" value="1"/>
</dbReference>
<evidence type="ECO:0000259" key="1">
    <source>
        <dbReference type="Pfam" id="PF07238"/>
    </source>
</evidence>
<protein>
    <recommendedName>
        <fullName evidence="1">PilZ domain-containing protein</fullName>
    </recommendedName>
</protein>
<accession>X1EEW3</accession>
<feature type="non-terminal residue" evidence="2">
    <location>
        <position position="1"/>
    </location>
</feature>
<feature type="domain" description="PilZ" evidence="1">
    <location>
        <begin position="16"/>
        <end position="80"/>
    </location>
</feature>
<dbReference type="AlphaFoldDB" id="X1EEW3"/>
<gene>
    <name evidence="2" type="ORF">S01H4_62588</name>
</gene>
<dbReference type="GO" id="GO:0035438">
    <property type="term" value="F:cyclic-di-GMP binding"/>
    <property type="evidence" value="ECO:0007669"/>
    <property type="project" value="InterPro"/>
</dbReference>
<proteinExistence type="predicted"/>
<dbReference type="InterPro" id="IPR009875">
    <property type="entry name" value="PilZ_domain"/>
</dbReference>
<organism evidence="2">
    <name type="scientific">marine sediment metagenome</name>
    <dbReference type="NCBI Taxonomy" id="412755"/>
    <lineage>
        <taxon>unclassified sequences</taxon>
        <taxon>metagenomes</taxon>
        <taxon>ecological metagenomes</taxon>
    </lineage>
</organism>
<name>X1EEW3_9ZZZZ</name>
<reference evidence="2" key="1">
    <citation type="journal article" date="2014" name="Front. Microbiol.">
        <title>High frequency of phylogenetically diverse reductive dehalogenase-homologous genes in deep subseafloor sedimentary metagenomes.</title>
        <authorList>
            <person name="Kawai M."/>
            <person name="Futagami T."/>
            <person name="Toyoda A."/>
            <person name="Takaki Y."/>
            <person name="Nishi S."/>
            <person name="Hori S."/>
            <person name="Arai W."/>
            <person name="Tsubouchi T."/>
            <person name="Morono Y."/>
            <person name="Uchiyama I."/>
            <person name="Ito T."/>
            <person name="Fujiyama A."/>
            <person name="Inagaki F."/>
            <person name="Takami H."/>
        </authorList>
    </citation>
    <scope>NUCLEOTIDE SEQUENCE</scope>
    <source>
        <strain evidence="2">Expedition CK06-06</strain>
    </source>
</reference>
<comment type="caution">
    <text evidence="2">The sequence shown here is derived from an EMBL/GenBank/DDBJ whole genome shotgun (WGS) entry which is preliminary data.</text>
</comment>
<dbReference type="Gene3D" id="2.40.10.220">
    <property type="entry name" value="predicted glycosyltransferase like domains"/>
    <property type="match status" value="1"/>
</dbReference>
<dbReference type="SUPFAM" id="SSF141371">
    <property type="entry name" value="PilZ domain-like"/>
    <property type="match status" value="1"/>
</dbReference>